<dbReference type="AlphaFoldDB" id="A0AA40BC28"/>
<proteinExistence type="predicted"/>
<protein>
    <submittedName>
        <fullName evidence="1">Uncharacterized protein</fullName>
    </submittedName>
</protein>
<dbReference type="Proteomes" id="UP001172102">
    <property type="component" value="Unassembled WGS sequence"/>
</dbReference>
<sequence length="208" mass="22744">MGVKMLCLAGSSDLAIFLADIEGEETEFSSRYWAGPGPSAHPIVARLIFARFSLVHRLDLSRRFDSERRGGCHRSCNHRLEAIHQTSLRPLPACPAVQPSLFQGQYQANRAWRGYTAVIGVFDRDAEMARGCSMTIASKPMALRKSTDSYSAGVSAGPEPSIKFGNTLARRKPRHTSRGVAAANISPHLSCILPMPTSTQPRSLTICF</sequence>
<dbReference type="EMBL" id="JAUKUA010000001">
    <property type="protein sequence ID" value="KAK0731550.1"/>
    <property type="molecule type" value="Genomic_DNA"/>
</dbReference>
<keyword evidence="2" id="KW-1185">Reference proteome</keyword>
<organism evidence="1 2">
    <name type="scientific">Lasiosphaeris hirsuta</name>
    <dbReference type="NCBI Taxonomy" id="260670"/>
    <lineage>
        <taxon>Eukaryota</taxon>
        <taxon>Fungi</taxon>
        <taxon>Dikarya</taxon>
        <taxon>Ascomycota</taxon>
        <taxon>Pezizomycotina</taxon>
        <taxon>Sordariomycetes</taxon>
        <taxon>Sordariomycetidae</taxon>
        <taxon>Sordariales</taxon>
        <taxon>Lasiosphaeriaceae</taxon>
        <taxon>Lasiosphaeris</taxon>
    </lineage>
</organism>
<accession>A0AA40BC28</accession>
<evidence type="ECO:0000313" key="1">
    <source>
        <dbReference type="EMBL" id="KAK0731550.1"/>
    </source>
</evidence>
<gene>
    <name evidence="1" type="ORF">B0H67DRAFT_78122</name>
</gene>
<comment type="caution">
    <text evidence="1">The sequence shown here is derived from an EMBL/GenBank/DDBJ whole genome shotgun (WGS) entry which is preliminary data.</text>
</comment>
<evidence type="ECO:0000313" key="2">
    <source>
        <dbReference type="Proteomes" id="UP001172102"/>
    </source>
</evidence>
<reference evidence="1" key="1">
    <citation type="submission" date="2023-06" db="EMBL/GenBank/DDBJ databases">
        <title>Genome-scale phylogeny and comparative genomics of the fungal order Sordariales.</title>
        <authorList>
            <consortium name="Lawrence Berkeley National Laboratory"/>
            <person name="Hensen N."/>
            <person name="Bonometti L."/>
            <person name="Westerberg I."/>
            <person name="Brannstrom I.O."/>
            <person name="Guillou S."/>
            <person name="Cros-Aarteil S."/>
            <person name="Calhoun S."/>
            <person name="Haridas S."/>
            <person name="Kuo A."/>
            <person name="Mondo S."/>
            <person name="Pangilinan J."/>
            <person name="Riley R."/>
            <person name="Labutti K."/>
            <person name="Andreopoulos B."/>
            <person name="Lipzen A."/>
            <person name="Chen C."/>
            <person name="Yanf M."/>
            <person name="Daum C."/>
            <person name="Ng V."/>
            <person name="Clum A."/>
            <person name="Steindorff A."/>
            <person name="Ohm R."/>
            <person name="Martin F."/>
            <person name="Silar P."/>
            <person name="Natvig D."/>
            <person name="Lalanne C."/>
            <person name="Gautier V."/>
            <person name="Ament-Velasquez S.L."/>
            <person name="Kruys A."/>
            <person name="Hutchinson M.I."/>
            <person name="Powell A.J."/>
            <person name="Barry K."/>
            <person name="Miller A.N."/>
            <person name="Grigoriev I.V."/>
            <person name="Debuchy R."/>
            <person name="Gladieux P."/>
            <person name="Thoren M.H."/>
            <person name="Johannesson H."/>
        </authorList>
    </citation>
    <scope>NUCLEOTIDE SEQUENCE</scope>
    <source>
        <strain evidence="1">SMH4607-1</strain>
    </source>
</reference>
<name>A0AA40BC28_9PEZI</name>